<organism evidence="3 4">
    <name type="scientific">Thyridium curvatum</name>
    <dbReference type="NCBI Taxonomy" id="1093900"/>
    <lineage>
        <taxon>Eukaryota</taxon>
        <taxon>Fungi</taxon>
        <taxon>Dikarya</taxon>
        <taxon>Ascomycota</taxon>
        <taxon>Pezizomycotina</taxon>
        <taxon>Sordariomycetes</taxon>
        <taxon>Sordariomycetidae</taxon>
        <taxon>Thyridiales</taxon>
        <taxon>Thyridiaceae</taxon>
        <taxon>Thyridium</taxon>
    </lineage>
</organism>
<dbReference type="AlphaFoldDB" id="A0A507BCY4"/>
<comment type="caution">
    <text evidence="3">The sequence shown here is derived from an EMBL/GenBank/DDBJ whole genome shotgun (WGS) entry which is preliminary data.</text>
</comment>
<sequence length="261" mass="27389">MHYIPALLVAFAAFVATSYAAAVNPRSPDGADGTSTKCVRKPVQTCLSPEVLQTASFSTGQEEGTEGLKAGQSPSDTDQANFINFCAGRPLTNGRQTSTSSCNSIVMGNIPARANMISSIITSPQPGARVPRDRSFNVTIQTSHLRAGFLVNPTVAYYTAPQQLDDAGDVIGHCHITVQDLGGKPGAAEPTSPPDPTAFAYFKGVDDQGDGKGGLRAEVSGGLAPGYYRVCSMIAARNHQPVVMPVAQRGAQDDCVRFEVV</sequence>
<dbReference type="PANTHER" id="PTHR34587:SF2">
    <property type="entry name" value="G-PROTEIN COUPLED RECEPTORS FAMILY 1 PROFILE DOMAIN-CONTAINING PROTEIN"/>
    <property type="match status" value="1"/>
</dbReference>
<evidence type="ECO:0000256" key="2">
    <source>
        <dbReference type="SAM" id="SignalP"/>
    </source>
</evidence>
<dbReference type="RefSeq" id="XP_030998245.1">
    <property type="nucleotide sequence ID" value="XM_031138170.1"/>
</dbReference>
<dbReference type="STRING" id="1093900.A0A507BCY4"/>
<reference evidence="3 4" key="1">
    <citation type="submission" date="2019-06" db="EMBL/GenBank/DDBJ databases">
        <title>Draft genome sequence of the filamentous fungus Phialemoniopsis curvata isolated from diesel fuel.</title>
        <authorList>
            <person name="Varaljay V.A."/>
            <person name="Lyon W.J."/>
            <person name="Crouch A.L."/>
            <person name="Drake C.E."/>
            <person name="Hollomon J.M."/>
            <person name="Nadeau L.J."/>
            <person name="Nunn H.S."/>
            <person name="Stevenson B.S."/>
            <person name="Bojanowski C.L."/>
            <person name="Crookes-Goodson W.J."/>
        </authorList>
    </citation>
    <scope>NUCLEOTIDE SEQUENCE [LARGE SCALE GENOMIC DNA]</scope>
    <source>
        <strain evidence="3 4">D216</strain>
    </source>
</reference>
<dbReference type="OrthoDB" id="2336871at2759"/>
<dbReference type="GeneID" id="41971275"/>
<evidence type="ECO:0000313" key="3">
    <source>
        <dbReference type="EMBL" id="TPX16534.1"/>
    </source>
</evidence>
<keyword evidence="2" id="KW-0732">Signal</keyword>
<dbReference type="Proteomes" id="UP000319257">
    <property type="component" value="Unassembled WGS sequence"/>
</dbReference>
<feature type="signal peptide" evidence="2">
    <location>
        <begin position="1"/>
        <end position="20"/>
    </location>
</feature>
<gene>
    <name evidence="3" type="ORF">E0L32_003828</name>
</gene>
<feature type="chain" id="PRO_5021240550" evidence="2">
    <location>
        <begin position="21"/>
        <end position="261"/>
    </location>
</feature>
<dbReference type="InterPro" id="IPR053216">
    <property type="entry name" value="Appressorial_penetr-assoc"/>
</dbReference>
<keyword evidence="4" id="KW-1185">Reference proteome</keyword>
<proteinExistence type="predicted"/>
<protein>
    <submittedName>
        <fullName evidence="3">Uncharacterized protein</fullName>
    </submittedName>
</protein>
<dbReference type="InParanoid" id="A0A507BCY4"/>
<feature type="region of interest" description="Disordered" evidence="1">
    <location>
        <begin position="57"/>
        <end position="76"/>
    </location>
</feature>
<accession>A0A507BCY4</accession>
<dbReference type="EMBL" id="SKBQ01000017">
    <property type="protein sequence ID" value="TPX16534.1"/>
    <property type="molecule type" value="Genomic_DNA"/>
</dbReference>
<evidence type="ECO:0000313" key="4">
    <source>
        <dbReference type="Proteomes" id="UP000319257"/>
    </source>
</evidence>
<name>A0A507BCY4_9PEZI</name>
<evidence type="ECO:0000256" key="1">
    <source>
        <dbReference type="SAM" id="MobiDB-lite"/>
    </source>
</evidence>
<dbReference type="PANTHER" id="PTHR34587">
    <property type="entry name" value="VWFA DOMAIN-CONTAINING PROTEIN"/>
    <property type="match status" value="1"/>
</dbReference>